<gene>
    <name evidence="2" type="ORF">GRJ2_000436400</name>
</gene>
<protein>
    <submittedName>
        <fullName evidence="2">Mitochondrial enolase superfamily member 1</fullName>
    </submittedName>
</protein>
<dbReference type="AlphaFoldDB" id="A0ABC9W273"/>
<accession>A0ABC9W273</accession>
<proteinExistence type="predicted"/>
<evidence type="ECO:0000256" key="1">
    <source>
        <dbReference type="SAM" id="Coils"/>
    </source>
</evidence>
<feature type="coiled-coil region" evidence="1">
    <location>
        <begin position="69"/>
        <end position="96"/>
    </location>
</feature>
<dbReference type="Proteomes" id="UP001623348">
    <property type="component" value="Unassembled WGS sequence"/>
</dbReference>
<comment type="caution">
    <text evidence="2">The sequence shown here is derived from an EMBL/GenBank/DDBJ whole genome shotgun (WGS) entry which is preliminary data.</text>
</comment>
<organism evidence="2 3">
    <name type="scientific">Grus japonensis</name>
    <name type="common">Japanese crane</name>
    <name type="synonym">Red-crowned crane</name>
    <dbReference type="NCBI Taxonomy" id="30415"/>
    <lineage>
        <taxon>Eukaryota</taxon>
        <taxon>Metazoa</taxon>
        <taxon>Chordata</taxon>
        <taxon>Craniata</taxon>
        <taxon>Vertebrata</taxon>
        <taxon>Euteleostomi</taxon>
        <taxon>Archelosauria</taxon>
        <taxon>Archosauria</taxon>
        <taxon>Dinosauria</taxon>
        <taxon>Saurischia</taxon>
        <taxon>Theropoda</taxon>
        <taxon>Coelurosauria</taxon>
        <taxon>Aves</taxon>
        <taxon>Neognathae</taxon>
        <taxon>Neoaves</taxon>
        <taxon>Gruiformes</taxon>
        <taxon>Gruidae</taxon>
        <taxon>Grus</taxon>
    </lineage>
</organism>
<keyword evidence="1" id="KW-0175">Coiled coil</keyword>
<evidence type="ECO:0000313" key="2">
    <source>
        <dbReference type="EMBL" id="GAB0179711.1"/>
    </source>
</evidence>
<keyword evidence="3" id="KW-1185">Reference proteome</keyword>
<sequence length="180" mass="20295">MNNWYDGTEHTLSKFAGSVKFREAVSTLKESIAIQRDLSKLEKWFGKEHIVKFSKTKRQVLCLGRNNSMPQYMLEADQLESSLAEKELEILRDEKLITNQQWAFVAKAATSILGCIRKSITIRLREVILPLYSALVGHIWSAGSSAGLLSTRQTSTQQREFRTGHQAGQGLEHMTLVGSL</sequence>
<evidence type="ECO:0000313" key="3">
    <source>
        <dbReference type="Proteomes" id="UP001623348"/>
    </source>
</evidence>
<reference evidence="2 3" key="1">
    <citation type="submission" date="2024-06" db="EMBL/GenBank/DDBJ databases">
        <title>The draft genome of Grus japonensis, version 3.</title>
        <authorList>
            <person name="Nabeshima K."/>
            <person name="Suzuki S."/>
            <person name="Onuma M."/>
        </authorList>
    </citation>
    <scope>NUCLEOTIDE SEQUENCE [LARGE SCALE GENOMIC DNA]</scope>
    <source>
        <strain evidence="2 3">451A</strain>
    </source>
</reference>
<dbReference type="EMBL" id="BAAFJT010000001">
    <property type="protein sequence ID" value="GAB0179711.1"/>
    <property type="molecule type" value="Genomic_DNA"/>
</dbReference>
<name>A0ABC9W273_GRUJA</name>
<dbReference type="PANTHER" id="PTHR33332">
    <property type="entry name" value="REVERSE TRANSCRIPTASE DOMAIN-CONTAINING PROTEIN"/>
    <property type="match status" value="1"/>
</dbReference>